<evidence type="ECO:0000313" key="1">
    <source>
        <dbReference type="EMBL" id="CAJ1932078.1"/>
    </source>
</evidence>
<keyword evidence="2" id="KW-1185">Reference proteome</keyword>
<reference evidence="1" key="1">
    <citation type="submission" date="2023-10" db="EMBL/GenBank/DDBJ databases">
        <authorList>
            <person name="Domelevo Entfellner J.-B."/>
        </authorList>
    </citation>
    <scope>NUCLEOTIDE SEQUENCE</scope>
</reference>
<accession>A0AA86V9M5</accession>
<dbReference type="EMBL" id="OY731399">
    <property type="protein sequence ID" value="CAJ1932078.1"/>
    <property type="molecule type" value="Genomic_DNA"/>
</dbReference>
<name>A0AA86V9M5_9FABA</name>
<organism evidence="1 2">
    <name type="scientific">Sphenostylis stenocarpa</name>
    <dbReference type="NCBI Taxonomy" id="92480"/>
    <lineage>
        <taxon>Eukaryota</taxon>
        <taxon>Viridiplantae</taxon>
        <taxon>Streptophyta</taxon>
        <taxon>Embryophyta</taxon>
        <taxon>Tracheophyta</taxon>
        <taxon>Spermatophyta</taxon>
        <taxon>Magnoliopsida</taxon>
        <taxon>eudicotyledons</taxon>
        <taxon>Gunneridae</taxon>
        <taxon>Pentapetalae</taxon>
        <taxon>rosids</taxon>
        <taxon>fabids</taxon>
        <taxon>Fabales</taxon>
        <taxon>Fabaceae</taxon>
        <taxon>Papilionoideae</taxon>
        <taxon>50 kb inversion clade</taxon>
        <taxon>NPAAA clade</taxon>
        <taxon>indigoferoid/millettioid clade</taxon>
        <taxon>Phaseoleae</taxon>
        <taxon>Sphenostylis</taxon>
    </lineage>
</organism>
<sequence>MNNADVNSISFESITLGLKHGQPISDKVVGTTSRAEVATSKFDKENVLSKLRQSNVFTV</sequence>
<evidence type="ECO:0000313" key="2">
    <source>
        <dbReference type="Proteomes" id="UP001189624"/>
    </source>
</evidence>
<protein>
    <submittedName>
        <fullName evidence="1">Uncharacterized protein</fullName>
    </submittedName>
</protein>
<gene>
    <name evidence="1" type="ORF">AYBTSS11_LOCUS5611</name>
</gene>
<dbReference type="AlphaFoldDB" id="A0AA86V9M5"/>
<proteinExistence type="predicted"/>
<dbReference type="Gramene" id="rna-AYBTSS11_LOCUS5611">
    <property type="protein sequence ID" value="CAJ1932078.1"/>
    <property type="gene ID" value="gene-AYBTSS11_LOCUS5611"/>
</dbReference>
<dbReference type="Proteomes" id="UP001189624">
    <property type="component" value="Chromosome 2"/>
</dbReference>